<organism evidence="3 4">
    <name type="scientific">Oryzias melastigma</name>
    <name type="common">Marine medaka</name>
    <dbReference type="NCBI Taxonomy" id="30732"/>
    <lineage>
        <taxon>Eukaryota</taxon>
        <taxon>Metazoa</taxon>
        <taxon>Chordata</taxon>
        <taxon>Craniata</taxon>
        <taxon>Vertebrata</taxon>
        <taxon>Euteleostomi</taxon>
        <taxon>Actinopterygii</taxon>
        <taxon>Neopterygii</taxon>
        <taxon>Teleostei</taxon>
        <taxon>Neoteleostei</taxon>
        <taxon>Acanthomorphata</taxon>
        <taxon>Ovalentaria</taxon>
        <taxon>Atherinomorphae</taxon>
        <taxon>Beloniformes</taxon>
        <taxon>Adrianichthyidae</taxon>
        <taxon>Oryziinae</taxon>
        <taxon>Oryzias</taxon>
    </lineage>
</organism>
<dbReference type="AlphaFoldDB" id="A0A834FF72"/>
<keyword evidence="2" id="KW-0812">Transmembrane</keyword>
<protein>
    <submittedName>
        <fullName evidence="3">Uncharacterized protein</fullName>
    </submittedName>
</protein>
<dbReference type="Proteomes" id="UP000646548">
    <property type="component" value="Unassembled WGS sequence"/>
</dbReference>
<accession>A0A834FF72</accession>
<dbReference type="EMBL" id="WKFB01000184">
    <property type="protein sequence ID" value="KAF6732584.1"/>
    <property type="molecule type" value="Genomic_DNA"/>
</dbReference>
<feature type="compositionally biased region" description="Low complexity" evidence="1">
    <location>
        <begin position="114"/>
        <end position="125"/>
    </location>
</feature>
<evidence type="ECO:0000256" key="2">
    <source>
        <dbReference type="SAM" id="Phobius"/>
    </source>
</evidence>
<evidence type="ECO:0000313" key="3">
    <source>
        <dbReference type="EMBL" id="KAF6732584.1"/>
    </source>
</evidence>
<feature type="region of interest" description="Disordered" evidence="1">
    <location>
        <begin position="98"/>
        <end position="147"/>
    </location>
</feature>
<feature type="compositionally biased region" description="Basic and acidic residues" evidence="1">
    <location>
        <begin position="138"/>
        <end position="147"/>
    </location>
</feature>
<comment type="caution">
    <text evidence="3">The sequence shown here is derived from an EMBL/GenBank/DDBJ whole genome shotgun (WGS) entry which is preliminary data.</text>
</comment>
<proteinExistence type="predicted"/>
<evidence type="ECO:0000313" key="4">
    <source>
        <dbReference type="Proteomes" id="UP000646548"/>
    </source>
</evidence>
<sequence length="147" mass="15546">MLRLEGEPLKTGGEVVTMWIPTPSMTLLQRTLLYGSCVVALLNSVGLLVLIVQQNQQRSQLEQTESRLTQLEQSSLVEFLQEVPKGAGGAVEGWRGAASVPVLQEQEERGAGEGAPARASPRGGRASAGGQAGGRRGKREEGAQPEA</sequence>
<evidence type="ECO:0000256" key="1">
    <source>
        <dbReference type="SAM" id="MobiDB-lite"/>
    </source>
</evidence>
<keyword evidence="2" id="KW-1133">Transmembrane helix</keyword>
<name>A0A834FF72_ORYME</name>
<reference evidence="3" key="1">
    <citation type="journal article" name="BMC Genomics">
        <title>Long-read sequencing and de novo genome assembly of marine medaka (Oryzias melastigma).</title>
        <authorList>
            <person name="Liang P."/>
            <person name="Saqib H.S.A."/>
            <person name="Ni X."/>
            <person name="Shen Y."/>
        </authorList>
    </citation>
    <scope>NUCLEOTIDE SEQUENCE</scope>
    <source>
        <strain evidence="3">Bigg-433</strain>
    </source>
</reference>
<feature type="transmembrane region" description="Helical" evidence="2">
    <location>
        <begin position="32"/>
        <end position="52"/>
    </location>
</feature>
<keyword evidence="2" id="KW-0472">Membrane</keyword>
<gene>
    <name evidence="3" type="ORF">FQA47_011130</name>
</gene>